<feature type="compositionally biased region" description="Low complexity" evidence="9">
    <location>
        <begin position="914"/>
        <end position="935"/>
    </location>
</feature>
<evidence type="ECO:0000256" key="7">
    <source>
        <dbReference type="ARBA" id="ARBA00037539"/>
    </source>
</evidence>
<evidence type="ECO:0000256" key="2">
    <source>
        <dbReference type="ARBA" id="ARBA00022771"/>
    </source>
</evidence>
<feature type="compositionally biased region" description="Polar residues" evidence="9">
    <location>
        <begin position="414"/>
        <end position="425"/>
    </location>
</feature>
<evidence type="ECO:0000256" key="5">
    <source>
        <dbReference type="ARBA" id="ARBA00023163"/>
    </source>
</evidence>
<feature type="compositionally biased region" description="Low complexity" evidence="9">
    <location>
        <begin position="7"/>
        <end position="20"/>
    </location>
</feature>
<dbReference type="SUPFAM" id="SSF57716">
    <property type="entry name" value="Glucocorticoid receptor-like (DNA-binding domain)"/>
    <property type="match status" value="1"/>
</dbReference>
<gene>
    <name evidence="11" type="ORF">COCSUDRAFT_67181</name>
</gene>
<evidence type="ECO:0000256" key="9">
    <source>
        <dbReference type="SAM" id="MobiDB-lite"/>
    </source>
</evidence>
<dbReference type="RefSeq" id="XP_005645230.1">
    <property type="nucleotide sequence ID" value="XM_005645173.1"/>
</dbReference>
<keyword evidence="2 8" id="KW-0863">Zinc-finger</keyword>
<feature type="compositionally biased region" description="Pro residues" evidence="9">
    <location>
        <begin position="133"/>
        <end position="149"/>
    </location>
</feature>
<evidence type="ECO:0000256" key="1">
    <source>
        <dbReference type="ARBA" id="ARBA00022723"/>
    </source>
</evidence>
<dbReference type="OrthoDB" id="515401at2759"/>
<keyword evidence="4" id="KW-0805">Transcription regulation</keyword>
<accession>I0YQL7</accession>
<proteinExistence type="inferred from homology"/>
<dbReference type="GO" id="GO:0043565">
    <property type="term" value="F:sequence-specific DNA binding"/>
    <property type="evidence" value="ECO:0007669"/>
    <property type="project" value="InterPro"/>
</dbReference>
<evidence type="ECO:0000256" key="6">
    <source>
        <dbReference type="ARBA" id="ARBA00024019"/>
    </source>
</evidence>
<feature type="compositionally biased region" description="Pro residues" evidence="9">
    <location>
        <begin position="21"/>
        <end position="33"/>
    </location>
</feature>
<dbReference type="GeneID" id="17038961"/>
<dbReference type="GO" id="GO:0006355">
    <property type="term" value="P:regulation of DNA-templated transcription"/>
    <property type="evidence" value="ECO:0007669"/>
    <property type="project" value="InterPro"/>
</dbReference>
<evidence type="ECO:0000313" key="12">
    <source>
        <dbReference type="Proteomes" id="UP000007264"/>
    </source>
</evidence>
<evidence type="ECO:0000259" key="10">
    <source>
        <dbReference type="PROSITE" id="PS50114"/>
    </source>
</evidence>
<feature type="compositionally biased region" description="Low complexity" evidence="9">
    <location>
        <begin position="509"/>
        <end position="522"/>
    </location>
</feature>
<dbReference type="PROSITE" id="PS50114">
    <property type="entry name" value="GATA_ZN_FINGER_2"/>
    <property type="match status" value="1"/>
</dbReference>
<evidence type="ECO:0000256" key="4">
    <source>
        <dbReference type="ARBA" id="ARBA00023015"/>
    </source>
</evidence>
<dbReference type="Pfam" id="PF00320">
    <property type="entry name" value="GATA"/>
    <property type="match status" value="1"/>
</dbReference>
<organism evidence="11 12">
    <name type="scientific">Coccomyxa subellipsoidea (strain C-169)</name>
    <name type="common">Green microalga</name>
    <dbReference type="NCBI Taxonomy" id="574566"/>
    <lineage>
        <taxon>Eukaryota</taxon>
        <taxon>Viridiplantae</taxon>
        <taxon>Chlorophyta</taxon>
        <taxon>core chlorophytes</taxon>
        <taxon>Trebouxiophyceae</taxon>
        <taxon>Trebouxiophyceae incertae sedis</taxon>
        <taxon>Coccomyxaceae</taxon>
        <taxon>Coccomyxa</taxon>
        <taxon>Coccomyxa subellipsoidea</taxon>
    </lineage>
</organism>
<evidence type="ECO:0000256" key="3">
    <source>
        <dbReference type="ARBA" id="ARBA00022833"/>
    </source>
</evidence>
<feature type="region of interest" description="Disordered" evidence="9">
    <location>
        <begin position="342"/>
        <end position="380"/>
    </location>
</feature>
<dbReference type="Gene3D" id="3.30.50.10">
    <property type="entry name" value="Erythroid Transcription Factor GATA-1, subunit A"/>
    <property type="match status" value="1"/>
</dbReference>
<reference evidence="11 12" key="1">
    <citation type="journal article" date="2012" name="Genome Biol.">
        <title>The genome of the polar eukaryotic microalga coccomyxa subellipsoidea reveals traits of cold adaptation.</title>
        <authorList>
            <person name="Blanc G."/>
            <person name="Agarkova I."/>
            <person name="Grimwood J."/>
            <person name="Kuo A."/>
            <person name="Brueggeman A."/>
            <person name="Dunigan D."/>
            <person name="Gurnon J."/>
            <person name="Ladunga I."/>
            <person name="Lindquist E."/>
            <person name="Lucas S."/>
            <person name="Pangilinan J."/>
            <person name="Proschold T."/>
            <person name="Salamov A."/>
            <person name="Schmutz J."/>
            <person name="Weeks D."/>
            <person name="Yamada T."/>
            <person name="Claverie J.M."/>
            <person name="Grigoriev I."/>
            <person name="Van Etten J."/>
            <person name="Lomsadze A."/>
            <person name="Borodovsky M."/>
        </authorList>
    </citation>
    <scope>NUCLEOTIDE SEQUENCE [LARGE SCALE GENOMIC DNA]</scope>
    <source>
        <strain evidence="11 12">C-169</strain>
    </source>
</reference>
<feature type="region of interest" description="Disordered" evidence="9">
    <location>
        <begin position="496"/>
        <end position="533"/>
    </location>
</feature>
<feature type="compositionally biased region" description="Low complexity" evidence="9">
    <location>
        <begin position="944"/>
        <end position="961"/>
    </location>
</feature>
<dbReference type="EMBL" id="AGSI01000014">
    <property type="protein sequence ID" value="EIE20686.1"/>
    <property type="molecule type" value="Genomic_DNA"/>
</dbReference>
<dbReference type="SMART" id="SM00401">
    <property type="entry name" value="ZnF_GATA"/>
    <property type="match status" value="1"/>
</dbReference>
<dbReference type="PANTHER" id="PTHR47172">
    <property type="entry name" value="OS01G0976800 PROTEIN"/>
    <property type="match status" value="1"/>
</dbReference>
<dbReference type="InterPro" id="IPR013088">
    <property type="entry name" value="Znf_NHR/GATA"/>
</dbReference>
<dbReference type="KEGG" id="csl:COCSUDRAFT_67181"/>
<feature type="region of interest" description="Disordered" evidence="9">
    <location>
        <begin position="414"/>
        <end position="439"/>
    </location>
</feature>
<dbReference type="AlphaFoldDB" id="I0YQL7"/>
<comment type="function">
    <text evidence="7">Transcriptional regulator that specifically binds 5'-GATA-3' or 5'-GAT-3' motifs within gene promoters.</text>
</comment>
<comment type="similarity">
    <text evidence="6">Belongs to the type IV zinc-finger family. Class B subfamily.</text>
</comment>
<dbReference type="PANTHER" id="PTHR47172:SF24">
    <property type="entry name" value="GATA ZINC FINGER DOMAIN-CONTAINING PROTEIN 14-RELATED"/>
    <property type="match status" value="1"/>
</dbReference>
<evidence type="ECO:0000256" key="8">
    <source>
        <dbReference type="PROSITE-ProRule" id="PRU00094"/>
    </source>
</evidence>
<name>I0YQL7_COCSC</name>
<dbReference type="InterPro" id="IPR000679">
    <property type="entry name" value="Znf_GATA"/>
</dbReference>
<feature type="region of interest" description="Disordered" evidence="9">
    <location>
        <begin position="914"/>
        <end position="961"/>
    </location>
</feature>
<feature type="compositionally biased region" description="Low complexity" evidence="9">
    <location>
        <begin position="89"/>
        <end position="104"/>
    </location>
</feature>
<dbReference type="Proteomes" id="UP000007264">
    <property type="component" value="Unassembled WGS sequence"/>
</dbReference>
<feature type="compositionally biased region" description="Low complexity" evidence="9">
    <location>
        <begin position="34"/>
        <end position="51"/>
    </location>
</feature>
<keyword evidence="12" id="KW-1185">Reference proteome</keyword>
<sequence length="961" mass="97145">MADEEPSSAPAAPTQAAAPSPEQPPVESPPQHSPSPSAGAEQPAAVAPQPERNVSPSASDAKAQGTPHERMGSLVVRPVAQRLSGGGPEASSGPLSPSSSLAEPGSGGQPIGWAPRKSAWSLYRPTAGSLPLPQVPRPGNDPAPEPATAPPAAAVAAGGAGGSSPKPTQPPPASLPAQNSLEMLHDAAVSAAEGFRAPRQESPGARAEATPPEEEAAPRGEADPEEQDPDHRFFTGTRTLFSFCCCSAGNAAGQQSKDAMETLQAAASELFRRFNESQAGEGTNQRQASTSAAAAEAAPLGFGSRLPSMAGSSPTAAGSFLEAARAAGAAAAQSNPFTWIQPQLPLPASSSAEQQPPACQAASASAGAAGSERTGERMSKGWAEAAATLLGPVAQRMSLTSAFSEALASRGGQLQSMAVPQSQAAGPSLAPRQHSAQADWTTARLGSAGSEPSFSLPLTAWRLSSGPEGLKLTGSLPISGGADVFKAPGPLSVRAGTHNQSSLIMPGTPSISNMPSRSSLSPPLSPQHNQDSGLSPLARQLEVCLARQVQLQNAKRNAPAAAFMTEDPSSGVPVINPRLAGFSGPPLPWPHASQHSLDSQISRTQIAQRVIDRADFFKVPGNLASFLKQASLDTAMAALQQREATPPTPHARQLPSGAGAIWPFGGGMVPPFGGGRPGGAPPPVQLDSPPQRLGTLTLQSPLIRSQLGSLAAEMPAQQRLQASQQVFGDYGAAGSPPMGDAALADSLYASVARQLQSGAGPAAFPQAQHQSLQAAAEEAAAAGSGFYRMDSGAALAAHGLGAGNLYGDLQQQANMLELLGLLRAGLAGQGAAADAQPGSAPKRKRHQGSPAAAGASRRGREGNGEADASGAPAAKRSANNKCEECGTTETPTWRRWGPTLLCNACGLRRKKSPRSAAARQLPLAAAAPPAGSGQPTWVAVPEPGSSAGQAAASAGLGSQQQ</sequence>
<dbReference type="GO" id="GO:0008270">
    <property type="term" value="F:zinc ion binding"/>
    <property type="evidence" value="ECO:0007669"/>
    <property type="project" value="UniProtKB-KW"/>
</dbReference>
<keyword evidence="5" id="KW-0804">Transcription</keyword>
<protein>
    <recommendedName>
        <fullName evidence="10">GATA-type domain-containing protein</fullName>
    </recommendedName>
</protein>
<keyword evidence="1" id="KW-0479">Metal-binding</keyword>
<evidence type="ECO:0000313" key="11">
    <source>
        <dbReference type="EMBL" id="EIE20686.1"/>
    </source>
</evidence>
<feature type="compositionally biased region" description="Low complexity" evidence="9">
    <location>
        <begin position="347"/>
        <end position="372"/>
    </location>
</feature>
<dbReference type="CDD" id="cd00202">
    <property type="entry name" value="ZnF_GATA"/>
    <property type="match status" value="1"/>
</dbReference>
<feature type="region of interest" description="Disordered" evidence="9">
    <location>
        <begin position="832"/>
        <end position="890"/>
    </location>
</feature>
<feature type="region of interest" description="Disordered" evidence="9">
    <location>
        <begin position="1"/>
        <end position="232"/>
    </location>
</feature>
<feature type="domain" description="GATA-type" evidence="10">
    <location>
        <begin position="876"/>
        <end position="910"/>
    </location>
</feature>
<keyword evidence="3" id="KW-0862">Zinc</keyword>
<comment type="caution">
    <text evidence="11">The sequence shown here is derived from an EMBL/GenBank/DDBJ whole genome shotgun (WGS) entry which is preliminary data.</text>
</comment>